<dbReference type="EMBL" id="UGNC01000004">
    <property type="protein sequence ID" value="STW39642.1"/>
    <property type="molecule type" value="Genomic_DNA"/>
</dbReference>
<evidence type="ECO:0000313" key="1">
    <source>
        <dbReference type="EMBL" id="STW39642.1"/>
    </source>
</evidence>
<accession>A0A378F3Q2</accession>
<evidence type="ECO:0000313" key="2">
    <source>
        <dbReference type="Proteomes" id="UP000255167"/>
    </source>
</evidence>
<name>A0A378F3Q2_KLEPN</name>
<protein>
    <submittedName>
        <fullName evidence="1">Regulatory protein</fullName>
    </submittedName>
</protein>
<dbReference type="Proteomes" id="UP000255167">
    <property type="component" value="Unassembled WGS sequence"/>
</dbReference>
<organism evidence="1 2">
    <name type="scientific">Klebsiella pneumoniae</name>
    <dbReference type="NCBI Taxonomy" id="573"/>
    <lineage>
        <taxon>Bacteria</taxon>
        <taxon>Pseudomonadati</taxon>
        <taxon>Pseudomonadota</taxon>
        <taxon>Gammaproteobacteria</taxon>
        <taxon>Enterobacterales</taxon>
        <taxon>Enterobacteriaceae</taxon>
        <taxon>Klebsiella/Raoultella group</taxon>
        <taxon>Klebsiella</taxon>
        <taxon>Klebsiella pneumoniae complex</taxon>
    </lineage>
</organism>
<reference evidence="1 2" key="1">
    <citation type="submission" date="2018-06" db="EMBL/GenBank/DDBJ databases">
        <authorList>
            <consortium name="Pathogen Informatics"/>
            <person name="Doyle S."/>
        </authorList>
    </citation>
    <scope>NUCLEOTIDE SEQUENCE [LARGE SCALE GENOMIC DNA]</scope>
    <source>
        <strain evidence="1 2">NCTC9617</strain>
    </source>
</reference>
<proteinExistence type="predicted"/>
<gene>
    <name evidence="1" type="primary">soxS_1</name>
    <name evidence="1" type="ORF">NCTC9617_01167</name>
</gene>
<dbReference type="AlphaFoldDB" id="A0A378F3Q2"/>
<sequence>MAKTDEVVSAKMIPVVQGIVDWIEAHISTPCR</sequence>